<dbReference type="Pfam" id="PF00691">
    <property type="entry name" value="OmpA"/>
    <property type="match status" value="1"/>
</dbReference>
<evidence type="ECO:0000259" key="2">
    <source>
        <dbReference type="PROSITE" id="PS51123"/>
    </source>
</evidence>
<name>A0A6S6RZA7_9BACT</name>
<keyword evidence="1" id="KW-0472">Membrane</keyword>
<feature type="domain" description="OmpA-like" evidence="2">
    <location>
        <begin position="227"/>
        <end position="344"/>
    </location>
</feature>
<dbReference type="PANTHER" id="PTHR30329:SF21">
    <property type="entry name" value="LIPOPROTEIN YIAD-RELATED"/>
    <property type="match status" value="1"/>
</dbReference>
<dbReference type="GO" id="GO:0016020">
    <property type="term" value="C:membrane"/>
    <property type="evidence" value="ECO:0007669"/>
    <property type="project" value="UniProtKB-UniRule"/>
</dbReference>
<dbReference type="InterPro" id="IPR050330">
    <property type="entry name" value="Bact_OuterMem_StrucFunc"/>
</dbReference>
<dbReference type="PROSITE" id="PS51123">
    <property type="entry name" value="OMPA_2"/>
    <property type="match status" value="1"/>
</dbReference>
<reference evidence="3" key="1">
    <citation type="submission" date="2020-01" db="EMBL/GenBank/DDBJ databases">
        <authorList>
            <person name="Meier V. D."/>
            <person name="Meier V D."/>
        </authorList>
    </citation>
    <scope>NUCLEOTIDE SEQUENCE</scope>
    <source>
        <strain evidence="3">HLG_WM_MAG_10</strain>
    </source>
</reference>
<gene>
    <name evidence="3" type="ORF">HELGO_WM28800</name>
</gene>
<dbReference type="EMBL" id="CACVAQ010000022">
    <property type="protein sequence ID" value="CAA6799161.1"/>
    <property type="molecule type" value="Genomic_DNA"/>
</dbReference>
<sequence>MKFFTHLLVSILFTLGVNCPIEATPDYTDYLPKYRSQNKNFMLTKIEYKSSEMVIHFRYIASREEENIYFPGSSRSTAWKLYTSSRGASDLIKYARLENIKINGVLKAEKIEAGEEPSFVPRYGEIIRGEAHFSKLPGNIRAINFKASTLGIFSDILVKEDDSPMLGTEEQMKGNENRFDRALGNSGITVVAEGSSSEFATEKDKAIIKAKKPIKYTPKQLNSAKDFDCNTRVILKNVYFGDNSATYDGRINAMKTIQVIVDYMNYHPESIIILHGHSDVLGDQIRNFELSKERVLAVRNSLVLRSIDNDRIRVIAHGSKQPLSNLKKGGKKNRRVEAELVCEE</sequence>
<evidence type="ECO:0000313" key="3">
    <source>
        <dbReference type="EMBL" id="CAA6799161.1"/>
    </source>
</evidence>
<evidence type="ECO:0000256" key="1">
    <source>
        <dbReference type="PROSITE-ProRule" id="PRU00473"/>
    </source>
</evidence>
<dbReference type="PANTHER" id="PTHR30329">
    <property type="entry name" value="STATOR ELEMENT OF FLAGELLAR MOTOR COMPLEX"/>
    <property type="match status" value="1"/>
</dbReference>
<dbReference type="InterPro" id="IPR036737">
    <property type="entry name" value="OmpA-like_sf"/>
</dbReference>
<organism evidence="3">
    <name type="scientific">uncultured Aureispira sp</name>
    <dbReference type="NCBI Taxonomy" id="1331704"/>
    <lineage>
        <taxon>Bacteria</taxon>
        <taxon>Pseudomonadati</taxon>
        <taxon>Bacteroidota</taxon>
        <taxon>Saprospiria</taxon>
        <taxon>Saprospirales</taxon>
        <taxon>Saprospiraceae</taxon>
        <taxon>Aureispira</taxon>
        <taxon>environmental samples</taxon>
    </lineage>
</organism>
<proteinExistence type="predicted"/>
<dbReference type="InterPro" id="IPR006665">
    <property type="entry name" value="OmpA-like"/>
</dbReference>
<dbReference type="Gene3D" id="3.30.1330.60">
    <property type="entry name" value="OmpA-like domain"/>
    <property type="match status" value="1"/>
</dbReference>
<protein>
    <submittedName>
        <fullName evidence="3">OmpA/MotB domain protein</fullName>
    </submittedName>
</protein>
<accession>A0A6S6RZA7</accession>
<dbReference type="CDD" id="cd07185">
    <property type="entry name" value="OmpA_C-like"/>
    <property type="match status" value="1"/>
</dbReference>
<dbReference type="SUPFAM" id="SSF103088">
    <property type="entry name" value="OmpA-like"/>
    <property type="match status" value="1"/>
</dbReference>
<dbReference type="AlphaFoldDB" id="A0A6S6RZA7"/>